<dbReference type="RefSeq" id="WP_109927891.1">
    <property type="nucleotide sequence ID" value="NZ_QGNY01000001.1"/>
</dbReference>
<keyword evidence="1" id="KW-0812">Transmembrane</keyword>
<dbReference type="Proteomes" id="UP000245391">
    <property type="component" value="Unassembled WGS sequence"/>
</dbReference>
<keyword evidence="3" id="KW-1185">Reference proteome</keyword>
<evidence type="ECO:0008006" key="4">
    <source>
        <dbReference type="Google" id="ProtNLM"/>
    </source>
</evidence>
<reference evidence="3" key="1">
    <citation type="submission" date="2018-05" db="EMBL/GenBank/DDBJ databases">
        <title>Pedobacter paludis sp. nov., isolated from wetland soil.</title>
        <authorList>
            <person name="Zhang Y."/>
        </authorList>
    </citation>
    <scope>NUCLEOTIDE SEQUENCE [LARGE SCALE GENOMIC DNA]</scope>
    <source>
        <strain evidence="3">R-8</strain>
    </source>
</reference>
<accession>A0A317F2A7</accession>
<dbReference type="OrthoDB" id="1437217at2"/>
<feature type="transmembrane region" description="Helical" evidence="1">
    <location>
        <begin position="35"/>
        <end position="53"/>
    </location>
</feature>
<organism evidence="2 3">
    <name type="scientific">Pedobacter paludis</name>
    <dbReference type="NCBI Taxonomy" id="2203212"/>
    <lineage>
        <taxon>Bacteria</taxon>
        <taxon>Pseudomonadati</taxon>
        <taxon>Bacteroidota</taxon>
        <taxon>Sphingobacteriia</taxon>
        <taxon>Sphingobacteriales</taxon>
        <taxon>Sphingobacteriaceae</taxon>
        <taxon>Pedobacter</taxon>
    </lineage>
</organism>
<dbReference type="NCBIfam" id="NF033632">
    <property type="entry name" value="SLATT_4"/>
    <property type="match status" value="1"/>
</dbReference>
<sequence length="170" mass="19924">MINESQRRLVVEWTKKVHILEYAHRFESKRQERKNIYYGVPPIIIGALITIQVVNNFSIPFASIGGCIIAILTGLQTFLKPTELAEKHRRISETYEKLRNRFEYLLIYEINEASFNEKLNRIKSDWDNLETLNVPVKIYLEAKSQVKKNETYPEPPSFIINSKTILDNPQ</sequence>
<feature type="transmembrane region" description="Helical" evidence="1">
    <location>
        <begin position="59"/>
        <end position="79"/>
    </location>
</feature>
<comment type="caution">
    <text evidence="2">The sequence shown here is derived from an EMBL/GenBank/DDBJ whole genome shotgun (WGS) entry which is preliminary data.</text>
</comment>
<keyword evidence="1" id="KW-0472">Membrane</keyword>
<keyword evidence="1" id="KW-1133">Transmembrane helix</keyword>
<evidence type="ECO:0000313" key="2">
    <source>
        <dbReference type="EMBL" id="PWS33304.1"/>
    </source>
</evidence>
<protein>
    <recommendedName>
        <fullName evidence="4">SMODS and SLOG-associating 2TM effector domain-containing protein</fullName>
    </recommendedName>
</protein>
<proteinExistence type="predicted"/>
<evidence type="ECO:0000313" key="3">
    <source>
        <dbReference type="Proteomes" id="UP000245391"/>
    </source>
</evidence>
<name>A0A317F2A7_9SPHI</name>
<evidence type="ECO:0000256" key="1">
    <source>
        <dbReference type="SAM" id="Phobius"/>
    </source>
</evidence>
<dbReference type="AlphaFoldDB" id="A0A317F2A7"/>
<gene>
    <name evidence="2" type="ORF">DF947_01375</name>
</gene>
<dbReference type="EMBL" id="QGNY01000001">
    <property type="protein sequence ID" value="PWS33304.1"/>
    <property type="molecule type" value="Genomic_DNA"/>
</dbReference>